<dbReference type="NCBIfam" id="TIGR01657">
    <property type="entry name" value="P-ATPase-V"/>
    <property type="match status" value="1"/>
</dbReference>
<keyword evidence="4" id="KW-0597">Phosphoprotein</keyword>
<evidence type="ECO:0000256" key="3">
    <source>
        <dbReference type="ARBA" id="ARBA00022448"/>
    </source>
</evidence>
<evidence type="ECO:0000256" key="6">
    <source>
        <dbReference type="ARBA" id="ARBA00022723"/>
    </source>
</evidence>
<dbReference type="Gene3D" id="3.40.1110.10">
    <property type="entry name" value="Calcium-transporting ATPase, cytoplasmic domain N"/>
    <property type="match status" value="1"/>
</dbReference>
<dbReference type="GO" id="GO:0046872">
    <property type="term" value="F:metal ion binding"/>
    <property type="evidence" value="ECO:0007669"/>
    <property type="project" value="UniProtKB-KW"/>
</dbReference>
<dbReference type="PANTHER" id="PTHR45630">
    <property type="entry name" value="CATION-TRANSPORTING ATPASE-RELATED"/>
    <property type="match status" value="1"/>
</dbReference>
<dbReference type="SFLD" id="SFLDS00003">
    <property type="entry name" value="Haloacid_Dehalogenase"/>
    <property type="match status" value="1"/>
</dbReference>
<dbReference type="FunFam" id="3.40.50.1000:FF:000056">
    <property type="entry name" value="Cation-transporting ATPase"/>
    <property type="match status" value="1"/>
</dbReference>
<dbReference type="GO" id="GO:0005524">
    <property type="term" value="F:ATP binding"/>
    <property type="evidence" value="ECO:0007669"/>
    <property type="project" value="UniProtKB-KW"/>
</dbReference>
<dbReference type="Pfam" id="PF00122">
    <property type="entry name" value="E1-E2_ATPase"/>
    <property type="match status" value="1"/>
</dbReference>
<dbReference type="Pfam" id="PF23143">
    <property type="entry name" value="2TM_P5A-ATPase"/>
    <property type="match status" value="1"/>
</dbReference>
<dbReference type="EMBL" id="JACSDZ010000011">
    <property type="protein sequence ID" value="KAF7391956.1"/>
    <property type="molecule type" value="Genomic_DNA"/>
</dbReference>
<comment type="caution">
    <text evidence="18">The sequence shown here is derived from an EMBL/GenBank/DDBJ whole genome shotgun (WGS) entry which is preliminary data.</text>
</comment>
<dbReference type="FunFam" id="2.70.150.10:FF:000015">
    <property type="entry name" value="Cation-transporting ATPase"/>
    <property type="match status" value="1"/>
</dbReference>
<evidence type="ECO:0000256" key="15">
    <source>
        <dbReference type="SAM" id="Phobius"/>
    </source>
</evidence>
<dbReference type="InterPro" id="IPR006544">
    <property type="entry name" value="P-type_TPase_V"/>
</dbReference>
<dbReference type="InterPro" id="IPR023298">
    <property type="entry name" value="ATPase_P-typ_TM_dom_sf"/>
</dbReference>
<evidence type="ECO:0000256" key="2">
    <source>
        <dbReference type="ARBA" id="ARBA00006000"/>
    </source>
</evidence>
<evidence type="ECO:0000313" key="19">
    <source>
        <dbReference type="Proteomes" id="UP000617340"/>
    </source>
</evidence>
<feature type="transmembrane region" description="Helical" evidence="15">
    <location>
        <begin position="173"/>
        <end position="194"/>
    </location>
</feature>
<evidence type="ECO:0000256" key="13">
    <source>
        <dbReference type="ARBA" id="ARBA00023136"/>
    </source>
</evidence>
<dbReference type="GO" id="GO:0016887">
    <property type="term" value="F:ATP hydrolysis activity"/>
    <property type="evidence" value="ECO:0007669"/>
    <property type="project" value="InterPro"/>
</dbReference>
<dbReference type="InterPro" id="IPR018303">
    <property type="entry name" value="ATPase_P-typ_P_site"/>
</dbReference>
<keyword evidence="19" id="KW-1185">Reference proteome</keyword>
<feature type="transmembrane region" description="Helical" evidence="15">
    <location>
        <begin position="338"/>
        <end position="353"/>
    </location>
</feature>
<feature type="transmembrane region" description="Helical" evidence="15">
    <location>
        <begin position="1296"/>
        <end position="1317"/>
    </location>
</feature>
<evidence type="ECO:0000256" key="12">
    <source>
        <dbReference type="ARBA" id="ARBA00022989"/>
    </source>
</evidence>
<evidence type="ECO:0000256" key="1">
    <source>
        <dbReference type="ARBA" id="ARBA00004477"/>
    </source>
</evidence>
<comment type="similarity">
    <text evidence="2">Belongs to the cation transport ATPase (P-type) (TC 3.A.3) family. Type V subfamily.</text>
</comment>
<feature type="domain" description="P5A-ATPase transmembrane helical hairpin" evidence="17">
    <location>
        <begin position="166"/>
        <end position="235"/>
    </location>
</feature>
<name>A0A834JNV8_VESGE</name>
<evidence type="ECO:0000259" key="16">
    <source>
        <dbReference type="Pfam" id="PF00122"/>
    </source>
</evidence>
<dbReference type="PROSITE" id="PS00154">
    <property type="entry name" value="ATPASE_E1_E2"/>
    <property type="match status" value="1"/>
</dbReference>
<dbReference type="Gene3D" id="2.70.150.10">
    <property type="entry name" value="Calcium-transporting ATPase, cytoplasmic transduction domain A"/>
    <property type="match status" value="1"/>
</dbReference>
<dbReference type="SUPFAM" id="SSF81660">
    <property type="entry name" value="Metal cation-transporting ATPase, ATP-binding domain N"/>
    <property type="match status" value="1"/>
</dbReference>
<keyword evidence="5 15" id="KW-0812">Transmembrane</keyword>
<comment type="subcellular location">
    <subcellularLocation>
        <location evidence="1">Endoplasmic reticulum membrane</location>
        <topology evidence="1">Multi-pass membrane protein</topology>
    </subcellularLocation>
</comment>
<keyword evidence="13 15" id="KW-0472">Membrane</keyword>
<proteinExistence type="inferred from homology"/>
<dbReference type="NCBIfam" id="TIGR01494">
    <property type="entry name" value="ATPase_P-type"/>
    <property type="match status" value="1"/>
</dbReference>
<evidence type="ECO:0000256" key="11">
    <source>
        <dbReference type="ARBA" id="ARBA00022967"/>
    </source>
</evidence>
<feature type="transmembrane region" description="Helical" evidence="15">
    <location>
        <begin position="200"/>
        <end position="223"/>
    </location>
</feature>
<dbReference type="GO" id="GO:0006874">
    <property type="term" value="P:intracellular calcium ion homeostasis"/>
    <property type="evidence" value="ECO:0007669"/>
    <property type="project" value="TreeGrafter"/>
</dbReference>
<evidence type="ECO:0000256" key="14">
    <source>
        <dbReference type="SAM" id="MobiDB-lite"/>
    </source>
</evidence>
<evidence type="ECO:0000256" key="8">
    <source>
        <dbReference type="ARBA" id="ARBA00022824"/>
    </source>
</evidence>
<dbReference type="Gene3D" id="3.40.50.1000">
    <property type="entry name" value="HAD superfamily/HAD-like"/>
    <property type="match status" value="1"/>
</dbReference>
<feature type="transmembrane region" description="Helical" evidence="15">
    <location>
        <begin position="1148"/>
        <end position="1169"/>
    </location>
</feature>
<evidence type="ECO:0000313" key="18">
    <source>
        <dbReference type="EMBL" id="KAF7391956.1"/>
    </source>
</evidence>
<feature type="region of interest" description="Disordered" evidence="14">
    <location>
        <begin position="39"/>
        <end position="60"/>
    </location>
</feature>
<dbReference type="InterPro" id="IPR023214">
    <property type="entry name" value="HAD_sf"/>
</dbReference>
<keyword evidence="6" id="KW-0479">Metal-binding</keyword>
<keyword evidence="8" id="KW-0256">Endoplasmic reticulum</keyword>
<feature type="domain" description="P-type ATPase A" evidence="16">
    <location>
        <begin position="398"/>
        <end position="524"/>
    </location>
</feature>
<dbReference type="Pfam" id="PF13246">
    <property type="entry name" value="Cation_ATPase"/>
    <property type="match status" value="1"/>
</dbReference>
<dbReference type="InterPro" id="IPR044492">
    <property type="entry name" value="P_typ_ATPase_HD_dom"/>
</dbReference>
<sequence>MKKKETSSVRTILPSRRRKSSNRAFGVYPFQSEVLLSTTYGDSPDERHPPPISDDQMSRKSHVSRSYRVELINIKEPGFLAYRENEFEIKDRNTNVTLECVNFDTSVFTSINLYHKAARLITITAPPVMVGSNTEGLGSLCNIIMATNKSQRLDDLVQTVTLHNPRKLLFNGYVLPFVILHFVWIYSWIFVYGFEEYYDAGMVGIAAIGVLQIFICLCCQWSVHVHTLLNCSSEKNPYIAAVAKVVPVPNNGSSELVKIHHAEKQEPWFVFQKTKYYWEPNAKCFKSLQFPINQSIKHYSEWKGYLDEKEVTAAEEKCGKNKLDMFVPEFWELFKERAIAPFFVFQVFCVALWCLDKYWYYSIFTLIMLIMFECTLVQQQLRNMAEIRKMGNKPYMIMVYRNRRWRYMFTDQLVPGDIVSITRSQNDNLVPCDMLLLRGPCIVDESMLTGESVLQMKEPIDDIDGNRDLNIEGDDKLHVLFGGTKVVQHTPPSKNVSGLRAVDNGCVAYVLRTGFSTSQGKLLRTILFGVKRVTANNLETFGFILFLLIFAIAAAAYVWIKGSEDPTRNKYKLFLECTLILTSVVPPELPIELSLAVNTSLLALSKLGVFCTEPFRIPFAGKVEICCFDKTGTLTSDNLVVEGIAGIDGKADVMPLSDAPLESVQVLATCHSLVQLDDGIVGDPLEKATLKAVNWSLTKSDSVIPKKGKSPVLKILQRHHFSSALKRMSVVAGYTSLGSSETHYIVTVKGAPETVKNMLSSVPDNYDSTYLSLSRRGARVLALGYRKLSTPLSVQELREFTREDLEKNLSFAGFVIISCPLKPDSKAVIKEILNASHSVVMITGDNPLTACHVSRELHFTKKPVTLILMENDGEWFWESVDRKTQIPLSYKNVKSQGSEIWKEHTLCVTGEGLSYLNENNMNLLRKLLPHIVIFARCEPKQKEFIIVSLQSLGYTTLMCGDGTNDVGALKHAQVGVAILSSLPERASMEKRENSSVGSGGNTNATVTNTPKSNGPRMNIRHQSNMQTRIQKILKDLKEQEQSVVIKLGDASIAAPFTSKMSSIQCICHVIKQGRCTLVTTLQMFKILALNALVLAYSQSVLYLDGIKFSDAQATLQGILLAACFLFISRSKPLKTLSKQRPLPNIFNLYTIATVLLQFAVHFFCLVFLVKEATLLSVRDDKLSAIFAADTDANQNVSIDSSNNDEDKPFEANLINSTVYIVAMALQVSTFAINYRVINQECQGQPFMESLTQNKSLLYSLLGSSAVILSLACGLLPDVASQLEIVDFPNDFRRVLVQILVADFVLAYIADRTCLWLFGEGKHYKL</sequence>
<protein>
    <recommendedName>
        <fullName evidence="20">Manganese-transporting ATPase 13A1</fullName>
    </recommendedName>
</protein>
<dbReference type="FunFam" id="3.40.1110.10:FF:000098">
    <property type="entry name" value="Cation-transporting ATPase"/>
    <property type="match status" value="1"/>
</dbReference>
<dbReference type="SFLD" id="SFLDF00027">
    <property type="entry name" value="p-type_atpase"/>
    <property type="match status" value="1"/>
</dbReference>
<evidence type="ECO:0000256" key="10">
    <source>
        <dbReference type="ARBA" id="ARBA00022842"/>
    </source>
</evidence>
<dbReference type="InterPro" id="IPR008250">
    <property type="entry name" value="ATPase_P-typ_transduc_dom_A_sf"/>
</dbReference>
<dbReference type="SUPFAM" id="SSF81653">
    <property type="entry name" value="Calcium ATPase, transduction domain A"/>
    <property type="match status" value="1"/>
</dbReference>
<keyword evidence="11" id="KW-1278">Translocase</keyword>
<dbReference type="InterPro" id="IPR036412">
    <property type="entry name" value="HAD-like_sf"/>
</dbReference>
<feature type="transmembrane region" description="Helical" evidence="15">
    <location>
        <begin position="1255"/>
        <end position="1276"/>
    </location>
</feature>
<evidence type="ECO:0000256" key="9">
    <source>
        <dbReference type="ARBA" id="ARBA00022840"/>
    </source>
</evidence>
<dbReference type="GO" id="GO:0019829">
    <property type="term" value="F:ATPase-coupled monoatomic cation transmembrane transporter activity"/>
    <property type="evidence" value="ECO:0007669"/>
    <property type="project" value="TreeGrafter"/>
</dbReference>
<keyword evidence="12 15" id="KW-1133">Transmembrane helix</keyword>
<feature type="compositionally biased region" description="Polar residues" evidence="14">
    <location>
        <begin position="1001"/>
        <end position="1012"/>
    </location>
</feature>
<dbReference type="Proteomes" id="UP000617340">
    <property type="component" value="Unassembled WGS sequence"/>
</dbReference>
<keyword evidence="7" id="KW-0547">Nucleotide-binding</keyword>
<dbReference type="InterPro" id="IPR059000">
    <property type="entry name" value="ATPase_P-type_domA"/>
</dbReference>
<reference evidence="18" key="1">
    <citation type="journal article" date="2020" name="G3 (Bethesda)">
        <title>High-Quality Assemblies for Three Invasive Social Wasps from the &lt;i&gt;Vespula&lt;/i&gt; Genus.</title>
        <authorList>
            <person name="Harrop T.W.R."/>
            <person name="Guhlin J."/>
            <person name="McLaughlin G.M."/>
            <person name="Permina E."/>
            <person name="Stockwell P."/>
            <person name="Gilligan J."/>
            <person name="Le Lec M.F."/>
            <person name="Gruber M.A.M."/>
            <person name="Quinn O."/>
            <person name="Lovegrove M."/>
            <person name="Duncan E.J."/>
            <person name="Remnant E.J."/>
            <person name="Van Eeckhoven J."/>
            <person name="Graham B."/>
            <person name="Knapp R.A."/>
            <person name="Langford K.W."/>
            <person name="Kronenberg Z."/>
            <person name="Press M.O."/>
            <person name="Eacker S.M."/>
            <person name="Wilson-Rankin E.E."/>
            <person name="Purcell J."/>
            <person name="Lester P.J."/>
            <person name="Dearden P.K."/>
        </authorList>
    </citation>
    <scope>NUCLEOTIDE SEQUENCE</scope>
    <source>
        <strain evidence="18">Linc-1</strain>
    </source>
</reference>
<keyword evidence="3" id="KW-0813">Transport</keyword>
<dbReference type="InterPro" id="IPR001757">
    <property type="entry name" value="P_typ_ATPase"/>
</dbReference>
<evidence type="ECO:0000256" key="7">
    <source>
        <dbReference type="ARBA" id="ARBA00022741"/>
    </source>
</evidence>
<dbReference type="GO" id="GO:0005789">
    <property type="term" value="C:endoplasmic reticulum membrane"/>
    <property type="evidence" value="ECO:0007669"/>
    <property type="project" value="UniProtKB-SubCell"/>
</dbReference>
<dbReference type="InterPro" id="IPR023299">
    <property type="entry name" value="ATPase_P-typ_cyto_dom_N"/>
</dbReference>
<feature type="region of interest" description="Disordered" evidence="14">
    <location>
        <begin position="988"/>
        <end position="1019"/>
    </location>
</feature>
<evidence type="ECO:0008006" key="20">
    <source>
        <dbReference type="Google" id="ProtNLM"/>
    </source>
</evidence>
<feature type="transmembrane region" description="Helical" evidence="15">
    <location>
        <begin position="359"/>
        <end position="378"/>
    </location>
</feature>
<dbReference type="InterPro" id="IPR047820">
    <property type="entry name" value="P5A-type_ATPase"/>
</dbReference>
<organism evidence="18 19">
    <name type="scientific">Vespula germanica</name>
    <name type="common">German yellow jacket</name>
    <name type="synonym">Paravespula germanica</name>
    <dbReference type="NCBI Taxonomy" id="30212"/>
    <lineage>
        <taxon>Eukaryota</taxon>
        <taxon>Metazoa</taxon>
        <taxon>Ecdysozoa</taxon>
        <taxon>Arthropoda</taxon>
        <taxon>Hexapoda</taxon>
        <taxon>Insecta</taxon>
        <taxon>Pterygota</taxon>
        <taxon>Neoptera</taxon>
        <taxon>Endopterygota</taxon>
        <taxon>Hymenoptera</taxon>
        <taxon>Apocrita</taxon>
        <taxon>Aculeata</taxon>
        <taxon>Vespoidea</taxon>
        <taxon>Vespidae</taxon>
        <taxon>Vespinae</taxon>
        <taxon>Vespula</taxon>
    </lineage>
</organism>
<evidence type="ECO:0000256" key="5">
    <source>
        <dbReference type="ARBA" id="ARBA00022692"/>
    </source>
</evidence>
<accession>A0A834JNV8</accession>
<dbReference type="CDD" id="cd07543">
    <property type="entry name" value="P-type_ATPase_cation"/>
    <property type="match status" value="1"/>
</dbReference>
<feature type="transmembrane region" description="Helical" evidence="15">
    <location>
        <begin position="541"/>
        <end position="560"/>
    </location>
</feature>
<evidence type="ECO:0000259" key="17">
    <source>
        <dbReference type="Pfam" id="PF23143"/>
    </source>
</evidence>
<dbReference type="SUPFAM" id="SSF81665">
    <property type="entry name" value="Calcium ATPase, transmembrane domain M"/>
    <property type="match status" value="1"/>
</dbReference>
<dbReference type="PRINTS" id="PR00119">
    <property type="entry name" value="CATATPASE"/>
</dbReference>
<evidence type="ECO:0000256" key="4">
    <source>
        <dbReference type="ARBA" id="ARBA00022553"/>
    </source>
</evidence>
<dbReference type="SUPFAM" id="SSF56784">
    <property type="entry name" value="HAD-like"/>
    <property type="match status" value="1"/>
</dbReference>
<gene>
    <name evidence="18" type="ORF">HZH68_011499</name>
</gene>
<dbReference type="SFLD" id="SFLDG00002">
    <property type="entry name" value="C1.7:_P-type_atpase_like"/>
    <property type="match status" value="1"/>
</dbReference>
<dbReference type="InterPro" id="IPR057255">
    <property type="entry name" value="2TM_P5A-ATPase"/>
</dbReference>
<dbReference type="GO" id="GO:0015662">
    <property type="term" value="F:P-type ion transporter activity"/>
    <property type="evidence" value="ECO:0007669"/>
    <property type="project" value="TreeGrafter"/>
</dbReference>
<dbReference type="PANTHER" id="PTHR45630:SF7">
    <property type="entry name" value="ENDOPLASMIC RETICULUM TRANSMEMBRANE HELIX TRANSLOCASE"/>
    <property type="match status" value="1"/>
</dbReference>
<keyword evidence="10" id="KW-0460">Magnesium</keyword>
<keyword evidence="9" id="KW-0067">ATP-binding</keyword>